<dbReference type="SUPFAM" id="SSF54117">
    <property type="entry name" value="Interleukin 8-like chemokines"/>
    <property type="match status" value="1"/>
</dbReference>
<evidence type="ECO:0000313" key="6">
    <source>
        <dbReference type="EMBL" id="KAI5629609.1"/>
    </source>
</evidence>
<dbReference type="EMBL" id="MU534985">
    <property type="protein sequence ID" value="KAI5629609.1"/>
    <property type="molecule type" value="Genomic_DNA"/>
</dbReference>
<keyword evidence="2" id="KW-0202">Cytokine</keyword>
<dbReference type="GO" id="GO:0005615">
    <property type="term" value="C:extracellular space"/>
    <property type="evidence" value="ECO:0007669"/>
    <property type="project" value="UniProtKB-KW"/>
</dbReference>
<name>A0AAD5FVJ4_SILAS</name>
<feature type="non-terminal residue" evidence="6">
    <location>
        <position position="1"/>
    </location>
</feature>
<dbReference type="SMART" id="SM00199">
    <property type="entry name" value="SCY"/>
    <property type="match status" value="1"/>
</dbReference>
<dbReference type="Pfam" id="PF00048">
    <property type="entry name" value="IL8"/>
    <property type="match status" value="1"/>
</dbReference>
<comment type="caution">
    <text evidence="6">The sequence shown here is derived from an EMBL/GenBank/DDBJ whole genome shotgun (WGS) entry which is preliminary data.</text>
</comment>
<dbReference type="GO" id="GO:0006955">
    <property type="term" value="P:immune response"/>
    <property type="evidence" value="ECO:0007669"/>
    <property type="project" value="InterPro"/>
</dbReference>
<dbReference type="PANTHER" id="PTHR12015:SF183">
    <property type="entry name" value="C-C MOTIF CHEMOKINE 3"/>
    <property type="match status" value="1"/>
</dbReference>
<evidence type="ECO:0000256" key="3">
    <source>
        <dbReference type="ARBA" id="ARBA00022525"/>
    </source>
</evidence>
<evidence type="ECO:0000256" key="4">
    <source>
        <dbReference type="ARBA" id="ARBA00022729"/>
    </source>
</evidence>
<keyword evidence="3" id="KW-0964">Secreted</keyword>
<dbReference type="PANTHER" id="PTHR12015">
    <property type="entry name" value="SMALL INDUCIBLE CYTOKINE A"/>
    <property type="match status" value="1"/>
</dbReference>
<evidence type="ECO:0000256" key="2">
    <source>
        <dbReference type="ARBA" id="ARBA00022514"/>
    </source>
</evidence>
<accession>A0AAD5FVJ4</accession>
<dbReference type="AlphaFoldDB" id="A0AAD5FVJ4"/>
<keyword evidence="4" id="KW-0732">Signal</keyword>
<dbReference type="CDD" id="cd00272">
    <property type="entry name" value="Chemokine_CC"/>
    <property type="match status" value="1"/>
</dbReference>
<evidence type="ECO:0000259" key="5">
    <source>
        <dbReference type="SMART" id="SM00199"/>
    </source>
</evidence>
<comment type="subcellular location">
    <subcellularLocation>
        <location evidence="1">Secreted</location>
    </subcellularLocation>
</comment>
<feature type="domain" description="Chemokine interleukin-8-like" evidence="5">
    <location>
        <begin position="5"/>
        <end position="60"/>
    </location>
</feature>
<feature type="non-terminal residue" evidence="6">
    <location>
        <position position="60"/>
    </location>
</feature>
<evidence type="ECO:0000256" key="1">
    <source>
        <dbReference type="ARBA" id="ARBA00004613"/>
    </source>
</evidence>
<dbReference type="InterPro" id="IPR001811">
    <property type="entry name" value="Chemokine_IL8-like_dom"/>
</dbReference>
<organism evidence="6 7">
    <name type="scientific">Silurus asotus</name>
    <name type="common">Amur catfish</name>
    <name type="synonym">Parasilurus asotus</name>
    <dbReference type="NCBI Taxonomy" id="30991"/>
    <lineage>
        <taxon>Eukaryota</taxon>
        <taxon>Metazoa</taxon>
        <taxon>Chordata</taxon>
        <taxon>Craniata</taxon>
        <taxon>Vertebrata</taxon>
        <taxon>Euteleostomi</taxon>
        <taxon>Actinopterygii</taxon>
        <taxon>Neopterygii</taxon>
        <taxon>Teleostei</taxon>
        <taxon>Ostariophysi</taxon>
        <taxon>Siluriformes</taxon>
        <taxon>Siluridae</taxon>
        <taxon>Silurus</taxon>
    </lineage>
</organism>
<dbReference type="Gene3D" id="2.40.50.40">
    <property type="match status" value="1"/>
</dbReference>
<sequence length="60" mass="6947">DANRPKRCCTEFHKTPVPARIIVKVEVTRFDCTLRGVILTTKKGFQICAEPEVYWVKQII</sequence>
<dbReference type="GO" id="GO:0008009">
    <property type="term" value="F:chemokine activity"/>
    <property type="evidence" value="ECO:0007669"/>
    <property type="project" value="InterPro"/>
</dbReference>
<gene>
    <name evidence="6" type="ORF">C0J50_12696</name>
</gene>
<reference evidence="6" key="1">
    <citation type="submission" date="2018-07" db="EMBL/GenBank/DDBJ databases">
        <title>Comparative genomics of catfishes provides insights into carnivory and benthic adaptation.</title>
        <authorList>
            <person name="Zhang Y."/>
            <person name="Wang D."/>
            <person name="Peng Z."/>
            <person name="Zheng S."/>
            <person name="Shao F."/>
            <person name="Tao W."/>
        </authorList>
    </citation>
    <scope>NUCLEOTIDE SEQUENCE</scope>
    <source>
        <strain evidence="6">Chongqing</strain>
    </source>
</reference>
<evidence type="ECO:0000313" key="7">
    <source>
        <dbReference type="Proteomes" id="UP001205998"/>
    </source>
</evidence>
<proteinExistence type="predicted"/>
<protein>
    <submittedName>
        <fullName evidence="6">C-C motif chemokine 3-like</fullName>
    </submittedName>
</protein>
<dbReference type="InterPro" id="IPR036048">
    <property type="entry name" value="Interleukin_8-like_sf"/>
</dbReference>
<dbReference type="Proteomes" id="UP001205998">
    <property type="component" value="Unassembled WGS sequence"/>
</dbReference>
<dbReference type="InterPro" id="IPR039809">
    <property type="entry name" value="Chemokine_b/g/d"/>
</dbReference>
<keyword evidence="7" id="KW-1185">Reference proteome</keyword>